<gene>
    <name evidence="1" type="ORF">S7711_11012</name>
</gene>
<organism evidence="1 2">
    <name type="scientific">Stachybotrys chartarum (strain CBS 109288 / IBT 7711)</name>
    <name type="common">Toxic black mold</name>
    <name type="synonym">Stilbospora chartarum</name>
    <dbReference type="NCBI Taxonomy" id="1280523"/>
    <lineage>
        <taxon>Eukaryota</taxon>
        <taxon>Fungi</taxon>
        <taxon>Dikarya</taxon>
        <taxon>Ascomycota</taxon>
        <taxon>Pezizomycotina</taxon>
        <taxon>Sordariomycetes</taxon>
        <taxon>Hypocreomycetidae</taxon>
        <taxon>Hypocreales</taxon>
        <taxon>Stachybotryaceae</taxon>
        <taxon>Stachybotrys</taxon>
    </lineage>
</organism>
<dbReference type="EMBL" id="KL647935">
    <property type="protein sequence ID" value="KEY73082.1"/>
    <property type="molecule type" value="Genomic_DNA"/>
</dbReference>
<dbReference type="Gene3D" id="3.40.47.10">
    <property type="match status" value="1"/>
</dbReference>
<dbReference type="SUPFAM" id="SSF53901">
    <property type="entry name" value="Thiolase-like"/>
    <property type="match status" value="1"/>
</dbReference>
<evidence type="ECO:0000313" key="1">
    <source>
        <dbReference type="EMBL" id="KEY73082.1"/>
    </source>
</evidence>
<evidence type="ECO:0000313" key="2">
    <source>
        <dbReference type="Proteomes" id="UP000028045"/>
    </source>
</evidence>
<proteinExistence type="predicted"/>
<reference evidence="1 2" key="1">
    <citation type="journal article" date="2014" name="BMC Genomics">
        <title>Comparative genome sequencing reveals chemotype-specific gene clusters in the toxigenic black mold Stachybotrys.</title>
        <authorList>
            <person name="Semeiks J."/>
            <person name="Borek D."/>
            <person name="Otwinowski Z."/>
            <person name="Grishin N.V."/>
        </authorList>
    </citation>
    <scope>NUCLEOTIDE SEQUENCE [LARGE SCALE GENOMIC DNA]</scope>
    <source>
        <strain evidence="2">CBS 109288 / IBT 7711</strain>
    </source>
</reference>
<dbReference type="InterPro" id="IPR016039">
    <property type="entry name" value="Thiolase-like"/>
</dbReference>
<dbReference type="HOGENOM" id="CLU_2639711_0_0_1"/>
<accession>A0A084B6A3</accession>
<dbReference type="AlphaFoldDB" id="A0A084B6A3"/>
<keyword evidence="2" id="KW-1185">Reference proteome</keyword>
<sequence>MRPLRQTDVGDDFEASESCGISFESVDGAAMDCFVGTFASGYDMIQGRDPEDRPENITVDVGRAILANRLSHFLNLK</sequence>
<protein>
    <submittedName>
        <fullName evidence="1">Uncharacterized protein</fullName>
    </submittedName>
</protein>
<dbReference type="GO" id="GO:0016746">
    <property type="term" value="F:acyltransferase activity"/>
    <property type="evidence" value="ECO:0007669"/>
    <property type="project" value="InterPro"/>
</dbReference>
<name>A0A084B6A3_STACB</name>
<dbReference type="Proteomes" id="UP000028045">
    <property type="component" value="Unassembled WGS sequence"/>
</dbReference>